<dbReference type="InterPro" id="IPR001986">
    <property type="entry name" value="Enolpyruvate_Tfrase_dom"/>
</dbReference>
<dbReference type="EC" id="2.5.1.19" evidence="3"/>
<protein>
    <recommendedName>
        <fullName evidence="3">3-phosphoshikimate 1-carboxyvinyltransferase</fullName>
        <ecNumber evidence="3">2.5.1.19</ecNumber>
    </recommendedName>
    <alternativeName>
        <fullName evidence="7">5-enolpyruvylshikimate-3-phosphate synthase</fullName>
    </alternativeName>
</protein>
<evidence type="ECO:0000256" key="1">
    <source>
        <dbReference type="ARBA" id="ARBA00004811"/>
    </source>
</evidence>
<dbReference type="RefSeq" id="WP_211118582.1">
    <property type="nucleotide sequence ID" value="NZ_CP019943.1"/>
</dbReference>
<dbReference type="PIRSF" id="PIRSF000505">
    <property type="entry name" value="EPSPS"/>
    <property type="match status" value="1"/>
</dbReference>
<dbReference type="GO" id="GO:0003866">
    <property type="term" value="F:3-phosphoshikimate 1-carboxyvinyltransferase activity"/>
    <property type="evidence" value="ECO:0007669"/>
    <property type="project" value="UniProtKB-EC"/>
</dbReference>
<dbReference type="PROSITE" id="PS00885">
    <property type="entry name" value="EPSP_SYNTHASE_2"/>
    <property type="match status" value="1"/>
</dbReference>
<dbReference type="InterPro" id="IPR013792">
    <property type="entry name" value="RNA3'P_cycl/enolpyr_Trfase_a/b"/>
</dbReference>
<keyword evidence="5 10" id="KW-0808">Transferase</keyword>
<dbReference type="GO" id="GO:0008652">
    <property type="term" value="P:amino acid biosynthetic process"/>
    <property type="evidence" value="ECO:0007669"/>
    <property type="project" value="UniProtKB-KW"/>
</dbReference>
<comment type="similarity">
    <text evidence="2">Belongs to the EPSP synthase family.</text>
</comment>
<keyword evidence="4" id="KW-0028">Amino-acid biosynthesis</keyword>
<evidence type="ECO:0000256" key="4">
    <source>
        <dbReference type="ARBA" id="ARBA00022605"/>
    </source>
</evidence>
<dbReference type="UniPathway" id="UPA00053">
    <property type="reaction ID" value="UER00089"/>
</dbReference>
<organism evidence="10 11">
    <name type="scientific">Carsonella ruddii</name>
    <dbReference type="NCBI Taxonomy" id="114186"/>
    <lineage>
        <taxon>Bacteria</taxon>
        <taxon>Pseudomonadati</taxon>
        <taxon>Pseudomonadota</taxon>
        <taxon>Gammaproteobacteria</taxon>
        <taxon>Oceanospirillales</taxon>
        <taxon>Halomonadaceae</taxon>
        <taxon>Zymobacter group</taxon>
        <taxon>Candidatus Carsonella</taxon>
    </lineage>
</organism>
<evidence type="ECO:0000256" key="5">
    <source>
        <dbReference type="ARBA" id="ARBA00022679"/>
    </source>
</evidence>
<dbReference type="Pfam" id="PF00275">
    <property type="entry name" value="EPSP_synthase"/>
    <property type="match status" value="1"/>
</dbReference>
<dbReference type="AlphaFoldDB" id="A0A1U9RRR9"/>
<evidence type="ECO:0000256" key="2">
    <source>
        <dbReference type="ARBA" id="ARBA00009948"/>
    </source>
</evidence>
<dbReference type="InterPro" id="IPR006264">
    <property type="entry name" value="EPSP_synthase"/>
</dbReference>
<dbReference type="PANTHER" id="PTHR21090:SF5">
    <property type="entry name" value="PENTAFUNCTIONAL AROM POLYPEPTIDE"/>
    <property type="match status" value="1"/>
</dbReference>
<dbReference type="EMBL" id="CP019943">
    <property type="protein sequence ID" value="AQU89479.1"/>
    <property type="molecule type" value="Genomic_DNA"/>
</dbReference>
<dbReference type="InterPro" id="IPR023193">
    <property type="entry name" value="EPSP_synthase_CS"/>
</dbReference>
<comment type="catalytic activity">
    <reaction evidence="8">
        <text>3-phosphoshikimate + phosphoenolpyruvate = 5-O-(1-carboxyvinyl)-3-phosphoshikimate + phosphate</text>
        <dbReference type="Rhea" id="RHEA:21256"/>
        <dbReference type="ChEBI" id="CHEBI:43474"/>
        <dbReference type="ChEBI" id="CHEBI:57701"/>
        <dbReference type="ChEBI" id="CHEBI:58702"/>
        <dbReference type="ChEBI" id="CHEBI:145989"/>
        <dbReference type="EC" id="2.5.1.19"/>
    </reaction>
    <physiologicalReaction direction="left-to-right" evidence="8">
        <dbReference type="Rhea" id="RHEA:21257"/>
    </physiologicalReaction>
</comment>
<dbReference type="Proteomes" id="UP000189666">
    <property type="component" value="Chromosome"/>
</dbReference>
<comment type="pathway">
    <text evidence="1">Metabolic intermediate biosynthesis; chorismate biosynthesis; chorismate from D-erythrose 4-phosphate and phosphoenolpyruvate: step 6/7.</text>
</comment>
<dbReference type="SUPFAM" id="SSF55205">
    <property type="entry name" value="EPT/RTPC-like"/>
    <property type="match status" value="1"/>
</dbReference>
<dbReference type="InterPro" id="IPR036968">
    <property type="entry name" value="Enolpyruvate_Tfrase_sf"/>
</dbReference>
<dbReference type="Gene3D" id="3.65.10.10">
    <property type="entry name" value="Enolpyruvate transferase domain"/>
    <property type="match status" value="2"/>
</dbReference>
<dbReference type="GO" id="GO:0009423">
    <property type="term" value="P:chorismate biosynthetic process"/>
    <property type="evidence" value="ECO:0007669"/>
    <property type="project" value="UniProtKB-UniPathway"/>
</dbReference>
<evidence type="ECO:0000256" key="8">
    <source>
        <dbReference type="ARBA" id="ARBA00044633"/>
    </source>
</evidence>
<dbReference type="GO" id="GO:0009073">
    <property type="term" value="P:aromatic amino acid family biosynthetic process"/>
    <property type="evidence" value="ECO:0007669"/>
    <property type="project" value="UniProtKB-KW"/>
</dbReference>
<dbReference type="PANTHER" id="PTHR21090">
    <property type="entry name" value="AROM/DEHYDROQUINATE SYNTHASE"/>
    <property type="match status" value="1"/>
</dbReference>
<sequence length="408" mass="48302">MKSYFKIKNINIKKKFLNSGDKSISHRSIIYSLIKNCIIEIKNLLESFDIISTINLCKNLGIYIYGPINSYVLISSFKKKKIFNKINFIGNSGTTIRISLSLLINNSIILGDKSLNKRTMYRIIKPLTLLGYIIQCKKNFFSPIIIFKKNNLGLKYNLVNASSQIKSCLLLSSINSFLNIYIKENKKTRDHTERFLSLLIKKKNNFFIKIPNDFSSFSFLISFYLIKKKNFILNFNFNKLRIGFFEYLIKTKFYFYIIEKKIINNEHKVKILIFNKIIKNNIIFSKIISKLIDEIPVLISLIINYKNKIKIYGLEELKFKESNRYESMYNNLLLLGIKVIKKKNYLILKSNKKHYNFIFSQSDHRLFMSFYIINIKNLKISNPENILSSFPNFFKYFNNKNNKLYVFN</sequence>
<evidence type="ECO:0000259" key="9">
    <source>
        <dbReference type="Pfam" id="PF00275"/>
    </source>
</evidence>
<reference evidence="10 11" key="1">
    <citation type="submission" date="2017-02" db="EMBL/GenBank/DDBJ databases">
        <title>Complete Genome of Candidatus Carsonella ruddii strain BC, a Nutritional Endosymbiont of Bactericera cockerelli.</title>
        <authorList>
            <person name="Riley A.B."/>
            <person name="Kim D.H."/>
            <person name="Hansen A.K."/>
        </authorList>
    </citation>
    <scope>NUCLEOTIDE SEQUENCE [LARGE SCALE GENOMIC DNA]</scope>
    <source>
        <strain evidence="10 11">BC</strain>
    </source>
</reference>
<name>A0A1U9RRR9_CARRU</name>
<feature type="domain" description="Enolpyruvate transferase" evidence="9">
    <location>
        <begin position="18"/>
        <end position="395"/>
    </location>
</feature>
<evidence type="ECO:0000313" key="11">
    <source>
        <dbReference type="Proteomes" id="UP000189666"/>
    </source>
</evidence>
<evidence type="ECO:0000313" key="10">
    <source>
        <dbReference type="EMBL" id="AQU89479.1"/>
    </source>
</evidence>
<evidence type="ECO:0000256" key="7">
    <source>
        <dbReference type="ARBA" id="ARBA00030046"/>
    </source>
</evidence>
<evidence type="ECO:0000256" key="6">
    <source>
        <dbReference type="ARBA" id="ARBA00023141"/>
    </source>
</evidence>
<accession>A0A1U9RRR9</accession>
<evidence type="ECO:0000256" key="3">
    <source>
        <dbReference type="ARBA" id="ARBA00012450"/>
    </source>
</evidence>
<proteinExistence type="inferred from homology"/>
<keyword evidence="6" id="KW-0057">Aromatic amino acid biosynthesis</keyword>
<gene>
    <name evidence="10" type="ORF">BW244_0061</name>
</gene>